<keyword evidence="7 20" id="KW-0812">Transmembrane</keyword>
<evidence type="ECO:0000256" key="10">
    <source>
        <dbReference type="ARBA" id="ARBA00022989"/>
    </source>
</evidence>
<keyword evidence="9" id="KW-0630">Potassium</keyword>
<evidence type="ECO:0000256" key="9">
    <source>
        <dbReference type="ARBA" id="ARBA00022958"/>
    </source>
</evidence>
<evidence type="ECO:0000256" key="7">
    <source>
        <dbReference type="ARBA" id="ARBA00022692"/>
    </source>
</evidence>
<feature type="region of interest" description="Disordered" evidence="19">
    <location>
        <begin position="1956"/>
        <end position="1975"/>
    </location>
</feature>
<keyword evidence="14" id="KW-0325">Glycoprotein</keyword>
<feature type="transmembrane region" description="Helical" evidence="20">
    <location>
        <begin position="567"/>
        <end position="587"/>
    </location>
</feature>
<dbReference type="InterPro" id="IPR000008">
    <property type="entry name" value="C2_dom"/>
</dbReference>
<feature type="compositionally biased region" description="Polar residues" evidence="19">
    <location>
        <begin position="1966"/>
        <end position="1975"/>
    </location>
</feature>
<feature type="region of interest" description="Disordered" evidence="19">
    <location>
        <begin position="1"/>
        <end position="63"/>
    </location>
</feature>
<dbReference type="InterPro" id="IPR004841">
    <property type="entry name" value="AA-permease/SLC12A_dom"/>
</dbReference>
<feature type="region of interest" description="Disordered" evidence="19">
    <location>
        <begin position="1751"/>
        <end position="1776"/>
    </location>
</feature>
<dbReference type="NCBIfam" id="TIGR00930">
    <property type="entry name" value="2a30"/>
    <property type="match status" value="1"/>
</dbReference>
<feature type="transmembrane region" description="Helical" evidence="20">
    <location>
        <begin position="229"/>
        <end position="259"/>
    </location>
</feature>
<feature type="compositionally biased region" description="Basic and acidic residues" evidence="19">
    <location>
        <begin position="2197"/>
        <end position="2207"/>
    </location>
</feature>
<evidence type="ECO:0000256" key="4">
    <source>
        <dbReference type="ARBA" id="ARBA00022475"/>
    </source>
</evidence>
<feature type="compositionally biased region" description="Basic and acidic residues" evidence="19">
    <location>
        <begin position="1956"/>
        <end position="1965"/>
    </location>
</feature>
<dbReference type="InterPro" id="IPR013087">
    <property type="entry name" value="Znf_C2H2_type"/>
</dbReference>
<dbReference type="PANTHER" id="PTHR11827">
    <property type="entry name" value="SOLUTE CARRIER FAMILY 12, CATION COTRANSPORTERS"/>
    <property type="match status" value="1"/>
</dbReference>
<feature type="region of interest" description="Disordered" evidence="19">
    <location>
        <begin position="2480"/>
        <end position="2499"/>
    </location>
</feature>
<feature type="transmembrane region" description="Helical" evidence="20">
    <location>
        <begin position="593"/>
        <end position="611"/>
    </location>
</feature>
<keyword evidence="15" id="KW-0739">Sodium transport</keyword>
<feature type="transmembrane region" description="Helical" evidence="20">
    <location>
        <begin position="510"/>
        <end position="534"/>
    </location>
</feature>
<feature type="compositionally biased region" description="Basic and acidic residues" evidence="19">
    <location>
        <begin position="1539"/>
        <end position="1559"/>
    </location>
</feature>
<feature type="compositionally biased region" description="Polar residues" evidence="19">
    <location>
        <begin position="1832"/>
        <end position="1843"/>
    </location>
</feature>
<evidence type="ECO:0000256" key="19">
    <source>
        <dbReference type="SAM" id="MobiDB-lite"/>
    </source>
</evidence>
<feature type="compositionally biased region" description="Polar residues" evidence="19">
    <location>
        <begin position="9"/>
        <end position="25"/>
    </location>
</feature>
<feature type="compositionally biased region" description="Basic and acidic residues" evidence="19">
    <location>
        <begin position="2745"/>
        <end position="2754"/>
    </location>
</feature>
<feature type="region of interest" description="Disordered" evidence="19">
    <location>
        <begin position="2692"/>
        <end position="2760"/>
    </location>
</feature>
<evidence type="ECO:0000256" key="12">
    <source>
        <dbReference type="ARBA" id="ARBA00023065"/>
    </source>
</evidence>
<evidence type="ECO:0000256" key="14">
    <source>
        <dbReference type="ARBA" id="ARBA00023180"/>
    </source>
</evidence>
<dbReference type="Pfam" id="PF08403">
    <property type="entry name" value="AA_permease_N"/>
    <property type="match status" value="1"/>
</dbReference>
<feature type="region of interest" description="Disordered" evidence="19">
    <location>
        <begin position="1597"/>
        <end position="1625"/>
    </location>
</feature>
<dbReference type="GO" id="GO:0016324">
    <property type="term" value="C:apical plasma membrane"/>
    <property type="evidence" value="ECO:0007669"/>
    <property type="project" value="TreeGrafter"/>
</dbReference>
<dbReference type="Pfam" id="PF12416">
    <property type="entry name" value="DUF3668"/>
    <property type="match status" value="1"/>
</dbReference>
<feature type="compositionally biased region" description="Polar residues" evidence="19">
    <location>
        <begin position="1850"/>
        <end position="1866"/>
    </location>
</feature>
<comment type="caution">
    <text evidence="22">The sequence shown here is derived from an EMBL/GenBank/DDBJ whole genome shotgun (WGS) entry which is preliminary data.</text>
</comment>
<keyword evidence="5" id="KW-0633">Potassium transport</keyword>
<evidence type="ECO:0000313" key="23">
    <source>
        <dbReference type="Proteomes" id="UP000727407"/>
    </source>
</evidence>
<dbReference type="FunFam" id="1.20.1740.10:FF:000005">
    <property type="entry name" value="Solute carrier family 12 member 1"/>
    <property type="match status" value="1"/>
</dbReference>
<dbReference type="Pfam" id="PF03522">
    <property type="entry name" value="SLC12"/>
    <property type="match status" value="1"/>
</dbReference>
<feature type="region of interest" description="Disordered" evidence="19">
    <location>
        <begin position="1832"/>
        <end position="1901"/>
    </location>
</feature>
<feature type="transmembrane region" description="Helical" evidence="20">
    <location>
        <begin position="398"/>
        <end position="417"/>
    </location>
</feature>
<feature type="transmembrane region" description="Helical" evidence="20">
    <location>
        <begin position="280"/>
        <end position="300"/>
    </location>
</feature>
<dbReference type="GO" id="GO:0008511">
    <property type="term" value="F:sodium:potassium:chloride symporter activity"/>
    <property type="evidence" value="ECO:0007669"/>
    <property type="project" value="TreeGrafter"/>
</dbReference>
<dbReference type="Gene3D" id="1.20.1740.10">
    <property type="entry name" value="Amino acid/polyamine transporter I"/>
    <property type="match status" value="1"/>
</dbReference>
<feature type="region of interest" description="Disordered" evidence="19">
    <location>
        <begin position="1481"/>
        <end position="1501"/>
    </location>
</feature>
<dbReference type="GO" id="GO:0055078">
    <property type="term" value="P:sodium ion homeostasis"/>
    <property type="evidence" value="ECO:0007669"/>
    <property type="project" value="TreeGrafter"/>
</dbReference>
<keyword evidence="8" id="KW-0769">Symport</keyword>
<keyword evidence="11" id="KW-0915">Sodium</keyword>
<dbReference type="InterPro" id="IPR002443">
    <property type="entry name" value="SLC12A1/SLC12A2"/>
</dbReference>
<evidence type="ECO:0000256" key="11">
    <source>
        <dbReference type="ARBA" id="ARBA00023053"/>
    </source>
</evidence>
<comment type="catalytic activity">
    <reaction evidence="17">
        <text>K(+)(out) + 2 chloride(out) + Na(+)(out) = K(+)(in) + 2 chloride(in) + Na(+)(in)</text>
        <dbReference type="Rhea" id="RHEA:72395"/>
        <dbReference type="ChEBI" id="CHEBI:17996"/>
        <dbReference type="ChEBI" id="CHEBI:29101"/>
        <dbReference type="ChEBI" id="CHEBI:29103"/>
    </reaction>
    <physiologicalReaction direction="left-to-right" evidence="17">
        <dbReference type="Rhea" id="RHEA:72396"/>
    </physiologicalReaction>
</comment>
<dbReference type="InterPro" id="IPR035892">
    <property type="entry name" value="C2_domain_sf"/>
</dbReference>
<reference evidence="22" key="1">
    <citation type="submission" date="2020-07" db="EMBL/GenBank/DDBJ databases">
        <title>Clarias magur genome sequencing, assembly and annotation.</title>
        <authorList>
            <person name="Kushwaha B."/>
            <person name="Kumar R."/>
            <person name="Das P."/>
            <person name="Joshi C.G."/>
            <person name="Kumar D."/>
            <person name="Nagpure N.S."/>
            <person name="Pandey M."/>
            <person name="Agarwal S."/>
            <person name="Srivastava S."/>
            <person name="Singh M."/>
            <person name="Sahoo L."/>
            <person name="Jayasankar P."/>
            <person name="Meher P.K."/>
            <person name="Koringa P.G."/>
            <person name="Iquebal M.A."/>
            <person name="Das S.P."/>
            <person name="Bit A."/>
            <person name="Patnaik S."/>
            <person name="Patel N."/>
            <person name="Shah T.M."/>
            <person name="Hinsu A."/>
            <person name="Jena J.K."/>
        </authorList>
    </citation>
    <scope>NUCLEOTIDE SEQUENCE</scope>
    <source>
        <strain evidence="22">CIFAMagur01</strain>
        <tissue evidence="22">Testis</tissue>
    </source>
</reference>
<evidence type="ECO:0000256" key="2">
    <source>
        <dbReference type="ARBA" id="ARBA00010593"/>
    </source>
</evidence>
<dbReference type="GO" id="GO:1990573">
    <property type="term" value="P:potassium ion import across plasma membrane"/>
    <property type="evidence" value="ECO:0007669"/>
    <property type="project" value="TreeGrafter"/>
</dbReference>
<keyword evidence="6" id="KW-0597">Phosphoprotein</keyword>
<dbReference type="InterPro" id="IPR022136">
    <property type="entry name" value="DUF3668"/>
</dbReference>
<keyword evidence="13 20" id="KW-0472">Membrane</keyword>
<dbReference type="Pfam" id="PF00324">
    <property type="entry name" value="AA_permease"/>
    <property type="match status" value="1"/>
</dbReference>
<gene>
    <name evidence="22" type="primary">znf608</name>
    <name evidence="22" type="ORF">DAT39_004915</name>
</gene>
<evidence type="ECO:0000256" key="1">
    <source>
        <dbReference type="ARBA" id="ARBA00004651"/>
    </source>
</evidence>
<protein>
    <submittedName>
        <fullName evidence="22">Solute carrier family 12 member 2-like</fullName>
    </submittedName>
</protein>
<comment type="subcellular location">
    <subcellularLocation>
        <location evidence="1">Cell membrane</location>
        <topology evidence="1">Multi-pass membrane protein</topology>
    </subcellularLocation>
</comment>
<dbReference type="InterPro" id="IPR013612">
    <property type="entry name" value="AA_permease_N"/>
</dbReference>
<feature type="domain" description="C2" evidence="21">
    <location>
        <begin position="2775"/>
        <end position="2909"/>
    </location>
</feature>
<evidence type="ECO:0000256" key="5">
    <source>
        <dbReference type="ARBA" id="ARBA00022538"/>
    </source>
</evidence>
<feature type="non-terminal residue" evidence="22">
    <location>
        <position position="1"/>
    </location>
</feature>
<dbReference type="EMBL" id="QNUK01000046">
    <property type="protein sequence ID" value="KAF5905317.1"/>
    <property type="molecule type" value="Genomic_DNA"/>
</dbReference>
<feature type="transmembrane region" description="Helical" evidence="20">
    <location>
        <begin position="632"/>
        <end position="661"/>
    </location>
</feature>
<keyword evidence="12" id="KW-0406">Ion transport</keyword>
<evidence type="ECO:0000256" key="8">
    <source>
        <dbReference type="ARBA" id="ARBA00022847"/>
    </source>
</evidence>
<dbReference type="GO" id="GO:0055075">
    <property type="term" value="P:potassium ion homeostasis"/>
    <property type="evidence" value="ECO:0007669"/>
    <property type="project" value="TreeGrafter"/>
</dbReference>
<keyword evidence="16" id="KW-0868">Chloride</keyword>
<evidence type="ECO:0000256" key="15">
    <source>
        <dbReference type="ARBA" id="ARBA00023201"/>
    </source>
</evidence>
<evidence type="ECO:0000313" key="22">
    <source>
        <dbReference type="EMBL" id="KAF5905317.1"/>
    </source>
</evidence>
<keyword evidence="18" id="KW-0175">Coiled coil</keyword>
<dbReference type="InterPro" id="IPR004842">
    <property type="entry name" value="SLC12A_fam"/>
</dbReference>
<dbReference type="PROSITE" id="PS00028">
    <property type="entry name" value="ZINC_FINGER_C2H2_1"/>
    <property type="match status" value="1"/>
</dbReference>
<evidence type="ECO:0000256" key="13">
    <source>
        <dbReference type="ARBA" id="ARBA00023136"/>
    </source>
</evidence>
<feature type="region of interest" description="Disordered" evidence="19">
    <location>
        <begin position="2189"/>
        <end position="2223"/>
    </location>
</feature>
<dbReference type="Pfam" id="PF00168">
    <property type="entry name" value="C2"/>
    <property type="match status" value="1"/>
</dbReference>
<dbReference type="GO" id="GO:0006884">
    <property type="term" value="P:cell volume homeostasis"/>
    <property type="evidence" value="ECO:0007669"/>
    <property type="project" value="TreeGrafter"/>
</dbReference>
<name>A0A8J4UT71_CLAMG</name>
<organism evidence="22 23">
    <name type="scientific">Clarias magur</name>
    <name type="common">Asian catfish</name>
    <name type="synonym">Macropteronotus magur</name>
    <dbReference type="NCBI Taxonomy" id="1594786"/>
    <lineage>
        <taxon>Eukaryota</taxon>
        <taxon>Metazoa</taxon>
        <taxon>Chordata</taxon>
        <taxon>Craniata</taxon>
        <taxon>Vertebrata</taxon>
        <taxon>Euteleostomi</taxon>
        <taxon>Actinopterygii</taxon>
        <taxon>Neopterygii</taxon>
        <taxon>Teleostei</taxon>
        <taxon>Ostariophysi</taxon>
        <taxon>Siluriformes</taxon>
        <taxon>Clariidae</taxon>
        <taxon>Clarias</taxon>
    </lineage>
</organism>
<dbReference type="PANTHER" id="PTHR11827:SF106">
    <property type="entry name" value="SOLUTE CARRIER FAMILY 12 MEMBER 2-LIKE"/>
    <property type="match status" value="1"/>
</dbReference>
<evidence type="ECO:0000256" key="6">
    <source>
        <dbReference type="ARBA" id="ARBA00022553"/>
    </source>
</evidence>
<dbReference type="PRINTS" id="PR01207">
    <property type="entry name" value="NAKCLTRNSPRT"/>
</dbReference>
<feature type="compositionally biased region" description="Polar residues" evidence="19">
    <location>
        <begin position="2210"/>
        <end position="2221"/>
    </location>
</feature>
<dbReference type="Gene3D" id="2.60.40.150">
    <property type="entry name" value="C2 domain"/>
    <property type="match status" value="1"/>
</dbReference>
<feature type="compositionally biased region" description="Basic and acidic residues" evidence="19">
    <location>
        <begin position="2729"/>
        <end position="2738"/>
    </location>
</feature>
<accession>A0A8J4UT71</accession>
<keyword evidence="3" id="KW-0813">Transport</keyword>
<keyword evidence="23" id="KW-1185">Reference proteome</keyword>
<evidence type="ECO:0000256" key="16">
    <source>
        <dbReference type="ARBA" id="ARBA00023214"/>
    </source>
</evidence>
<feature type="region of interest" description="Disordered" evidence="19">
    <location>
        <begin position="1539"/>
        <end position="1565"/>
    </location>
</feature>
<evidence type="ECO:0000256" key="18">
    <source>
        <dbReference type="SAM" id="Coils"/>
    </source>
</evidence>
<dbReference type="PROSITE" id="PS50004">
    <property type="entry name" value="C2"/>
    <property type="match status" value="1"/>
</dbReference>
<dbReference type="GO" id="GO:0008519">
    <property type="term" value="F:ammonium channel activity"/>
    <property type="evidence" value="ECO:0007669"/>
    <property type="project" value="TreeGrafter"/>
</dbReference>
<keyword evidence="4" id="KW-1003">Cell membrane</keyword>
<feature type="transmembrane region" description="Helical" evidence="20">
    <location>
        <begin position="429"/>
        <end position="448"/>
    </location>
</feature>
<evidence type="ECO:0000256" key="3">
    <source>
        <dbReference type="ARBA" id="ARBA00022448"/>
    </source>
</evidence>
<feature type="region of interest" description="Disordered" evidence="19">
    <location>
        <begin position="1156"/>
        <end position="1178"/>
    </location>
</feature>
<evidence type="ECO:0000259" key="21">
    <source>
        <dbReference type="PROSITE" id="PS50004"/>
    </source>
</evidence>
<feature type="compositionally biased region" description="Basic and acidic residues" evidence="19">
    <location>
        <begin position="1765"/>
        <end position="1775"/>
    </location>
</feature>
<comment type="similarity">
    <text evidence="2">Belongs to the SLC12A transporter family.</text>
</comment>
<dbReference type="InterPro" id="IPR018491">
    <property type="entry name" value="SLC12_C"/>
</dbReference>
<feature type="transmembrane region" description="Helical" evidence="20">
    <location>
        <begin position="320"/>
        <end position="339"/>
    </location>
</feature>
<evidence type="ECO:0000256" key="20">
    <source>
        <dbReference type="SAM" id="Phobius"/>
    </source>
</evidence>
<dbReference type="GO" id="GO:0055064">
    <property type="term" value="P:chloride ion homeostasis"/>
    <property type="evidence" value="ECO:0007669"/>
    <property type="project" value="TreeGrafter"/>
</dbReference>
<dbReference type="OrthoDB" id="5863628at2759"/>
<evidence type="ECO:0000256" key="17">
    <source>
        <dbReference type="ARBA" id="ARBA00048452"/>
    </source>
</evidence>
<proteinExistence type="inferred from homology"/>
<feature type="compositionally biased region" description="Basic and acidic residues" evidence="19">
    <location>
        <begin position="2038"/>
        <end position="2051"/>
    </location>
</feature>
<feature type="compositionally biased region" description="Low complexity" evidence="19">
    <location>
        <begin position="33"/>
        <end position="49"/>
    </location>
</feature>
<keyword evidence="10 20" id="KW-1133">Transmembrane helix</keyword>
<feature type="transmembrane region" description="Helical" evidence="20">
    <location>
        <begin position="348"/>
        <end position="367"/>
    </location>
</feature>
<feature type="compositionally biased region" description="Polar residues" evidence="19">
    <location>
        <begin position="1886"/>
        <end position="1897"/>
    </location>
</feature>
<dbReference type="Proteomes" id="UP000727407">
    <property type="component" value="Unassembled WGS sequence"/>
</dbReference>
<sequence>MSDPPSSPPTGQKPSLKSTGTTPSRFQVDRVAEAAAAAASGAPKTPPAARSGKAVEGSSGSGEEAKGRFRVVNFLDPSGAPADGAADVAFDGDTVRSEASLHSSTGGLSHFSDTHSSTYYLRTFGHNTIDAVPNIDFYRQTQAPLGEKLIRPSLSELHDELDKEPFEDGLANGEEPAAADEAALKDVPESKGGTVKFGWIKGVLVRCMLNIWGVMLFIRMSWIVGQAGIALSCAIILIAVLVTTITGLSTSAITTNGFVRGGGAYYLISRSLGPEFGGSIGLIFAFANAVAVAMYVVGFAETVVELLDSVDALITDEINDIRIVGTLTIILLLGISMAGMEWEAKAQIVLLIILVAAIFNYFIGSFISMESKQPKGFFGYDAAIMMENMGPDFRDEETFFSVFAIFFPAATGILAGANISGDLSDPQSAIPKGTLLAILITGIVYVAIAVSNGSCIVRDATGDANDTIIGSVENCTDAACTLGYDFSICKEGGCKYGLQNDFQVMSLVSVFGPLITAGIFSATLSSALASLVSAPKVFQALCKDNIYPGLRIFAKGYGKNNEPLRGYVLTFIIGLAFILIAELNVIAPIISNFFLASYALINFSVFHASLANSPGWRPSFKYYNKWVSLAGAVLCCVVMFVINWWAALLTNVIVLALYIYVSYKKPDVNWGSSTQALMYNQALSHCLHLTGVEDHIKNFRPQCLVMIGTPNARPALLHLVHAFTKNMGLMVCGHVRMASRRPNYKEMMNDQVRYQRWLLKKQIKAFYTPVFAEDLRQGAQYLLQASGLGRLKPNSLILGFKNNWRDGEMKDVEIYINTIHDAFDLQYGVVILRLKEGLDISHIQGQDDFLSSSEKAPVMKELLVAINIGKDTDDSLKLSSKITSGQSSPLIIKDTKSPPVQLSIEDEKLLAASQQFKKKQCKGTIDVWWLFDDGGLTLLIPYLLTNKKKWKDCKIRVFIGGKINRIDHDRRAMAALLSKFRIDFSDINVLGDINIKPQKHNKEKFQEMIEPYRLKEEDMEQEDAERIKAEEPWRITDNELELYKAKDSSTYLSEDSVRSMSVTSSAGQSSKANGVDAYDSGDDWEIGLGDLIIDLEADLEKDRRKSEMNRILTVKSTADELPFGVVAESASAAFDGLASPAAAFCTEVRRFKEKRRNSCASDGGGDKLRSLDPPPRALPKVCISKRREAQGRPGEAFEMNPCDASAPCAKGKEGKRGKHQGKGLKKEKDCLRTRKEKHGDAFEFENARAFGRNEESACYCANGGAAVMDRDEMDAKGMRASAFVVEEDAGSCEREPNHKTLSIKTRSVGTNTQEAERGVESNYMEPCQPGTSVNLEGIVWHETEEGVLVVNVTWRKRTYVGTLLDCTKHDWAPPRFCESPMSDSEMTCGRGRGKRMRLAVSDQAVTEPGLSKIRGLTHKRRGVGIGNKGRRGSLNFSNCRTPAYFSVEDIKSTSLMCGKRISKAPPDLDLTLVSEDIRNGNGKRIRTKSRSAPSTPQGKSDPVFLDQVCASPMLIDCPHPNCNKKYKHINGLRYHQSHAHLDSSSKQEFEAESEDRLSDYEESLSNMPLDSCENVDIISKKPRTMYKLNSTGSLKNRKLLLTSEHSPSSNSKQRRNMIGKEGPTDDLNNLPLISNMSVVLENCLIADRNSSIEMPKLEAEGVIDKREVKKENGVAERCSAKTRTNRFIVTTPAPPKLIAIPTFPSKVTDGSSHQPSPSVALTKTKNLSLKPIKPKLDIVTQVNMANTAIAMSKENRRKEKHRLKERNYKDSKSPKADPAFIKADDIKGIGKDLPVSLLKEHLSKQDVVNGLSETQESRMASIRAEADKVYTFTDNAPSPSIGSSARMDSGTLSNCDSSTTKTNSPAYSDISDVAEDGGLNSRSRRNSAPDSNLNGNINPKIPITSVTTAMGKETQASTHSHGYESYGLPGYMHSGQGNSAAFLKVSTPYVRTKEDVRELSEDLKTSESSADNSTQSQLQMAITQTQTALAQSLYYGQYARNAPIDQKVLIVPNNHRQQNETCCDDVQCSKHSRVPPRRGPEQKERTKEDTKQIITSSVAIHKGTNSVKISSAKPGFIYVELDKQLSLQQAQVKSSVMSMTKDQGLNKESEDFNSECQNAKTNVDTNVTYLNASESQSWSHSFQSKYVKQQTQEVNKISQEIGPDKGKDWHVSPEPQPRLDAELQNVHCETPSEDIEESTRAEVEKAPSETPENPQSTRVAVSSSQQSYIQYQHSYPYLHLCETNNTSFSVMSPALVHNYPGFHYPMYGKTPEREDASGIQHSKTVSDPTDLELLPHHNHPYHGKCPVPGEPGITEQEVRDTERDRETVPFAHHLHTHHHTHLGMSYSLVSGQYDQFQGRQFPKRQQQTLIVQAKFDGEQLETDPVEHKEQPQFCTELAWELDRRTLHQHRLQRTPIKLQCFAIDSKTSARECVGYIVLDLRSVQEVKQPPKWYSLLSSKYTKLKPSLLLSLVLENDTKQEPDQFKAKKAPQRPGSPVTTKPESIKLEVILNEDEGYHQIGPQDVCKDLFVLSVTVAFATRLEQLISGSMKLVSEGSEFFFFYTLLGNDVTSEPFQNLINPNFEPERASVRIRSNDKVLRVFFSKHPNLQIHLCCGNQSLGSTEVSLASLMKNSVDLVKQTASVEGAFVLNPPNRIQWNCQSVPVDLQPTVGVSVSLRREEANAEVLPIKGEDGLKTPVKKSPAVHFFPEPTLSEPRQFGPSPVPCKKSPSPEHQHSESEAESLPDDAKKADPKQSDLPVPSFAVSENVLPEREPEVPGSSISVSAPKIAIPASAHHYCFSLDLRSIRDLNVSFPVNCTLRYAYQFFGSAAPIMTNPAVEIKRNTEVFLPQSYCAFDFAALPNQLQDTFSRVPLVVEMWHRDPTASDVLLGTASIQLSHLLSSEKTHFLSHQSGEQHWRQTFSERLAVIKTSRANEKVAELSYVTVLEDMGLVKAQDVLFSESSQSANKVYHKPAARARPCSEGEVETKPRETLEYRAALELEMWKEMQEDLFENQLKQKELSHMQALAKEWRKRDREREALVKKKEMEYNLLEEQLQKALADLERREKSLAHAEMETQRLQREMRVEHELSMREQLDSTRRLREDCAHQVELERSKVRQLEEDLTRRQQQVIDAERKYKLLEKEFQHYRDQQKTRPEIHLQSEINLIRLEKAELERKLESTTKSKLHYKQQWGRALKELARFKQREQENAMTRLKKQQQELEHMRLRYLAAEEKEAVKNEKHELQDIRNELN</sequence>
<feature type="region of interest" description="Disordered" evidence="19">
    <location>
        <begin position="2030"/>
        <end position="2051"/>
    </location>
</feature>
<feature type="coiled-coil region" evidence="18">
    <location>
        <begin position="3042"/>
        <end position="3250"/>
    </location>
</feature>